<dbReference type="PANTHER" id="PTHR35218">
    <property type="entry name" value="RNASE H DOMAIN-CONTAINING PROTEIN"/>
    <property type="match status" value="1"/>
</dbReference>
<dbReference type="InterPro" id="IPR036691">
    <property type="entry name" value="Endo/exonu/phosph_ase_sf"/>
</dbReference>
<accession>A0AAW1JP83</accession>
<protein>
    <recommendedName>
        <fullName evidence="1">Endonuclease/exonuclease/phosphatase domain-containing protein</fullName>
    </recommendedName>
</protein>
<dbReference type="SUPFAM" id="SSF56219">
    <property type="entry name" value="DNase I-like"/>
    <property type="match status" value="1"/>
</dbReference>
<dbReference type="Gene3D" id="3.60.10.10">
    <property type="entry name" value="Endonuclease/exonuclease/phosphatase"/>
    <property type="match status" value="1"/>
</dbReference>
<dbReference type="EMBL" id="JBDFQZ010000007">
    <property type="protein sequence ID" value="KAK9705648.1"/>
    <property type="molecule type" value="Genomic_DNA"/>
</dbReference>
<gene>
    <name evidence="2" type="ORF">RND81_07G073300</name>
</gene>
<dbReference type="Pfam" id="PF03372">
    <property type="entry name" value="Exo_endo_phos"/>
    <property type="match status" value="1"/>
</dbReference>
<evidence type="ECO:0000313" key="2">
    <source>
        <dbReference type="EMBL" id="KAK9705648.1"/>
    </source>
</evidence>
<sequence length="200" mass="22557">MIFSSWNIRGLNDPLKQQEVMSLLQHCRIDVLGLVETRVKLRRSEGIIKGRFPAYQVICNYDSHSNGRIWVLGRKSSVHLEVLAPSSQFVHTKVTHLTIRACFFATVVYGSNSGEHRRALWRGLAYLSRSVGIWWLVLGDFNVVRVATERISSCQSDLGDMEDFNNCITACQLEDLKGGGVSSPKRIIKMVGIEFGLSWT</sequence>
<proteinExistence type="predicted"/>
<reference evidence="2" key="1">
    <citation type="submission" date="2024-03" db="EMBL/GenBank/DDBJ databases">
        <title>WGS assembly of Saponaria officinalis var. Norfolk2.</title>
        <authorList>
            <person name="Jenkins J."/>
            <person name="Shu S."/>
            <person name="Grimwood J."/>
            <person name="Barry K."/>
            <person name="Goodstein D."/>
            <person name="Schmutz J."/>
            <person name="Leebens-Mack J."/>
            <person name="Osbourn A."/>
        </authorList>
    </citation>
    <scope>NUCLEOTIDE SEQUENCE [LARGE SCALE GENOMIC DNA]</scope>
    <source>
        <strain evidence="2">JIC</strain>
    </source>
</reference>
<dbReference type="AlphaFoldDB" id="A0AAW1JP83"/>
<dbReference type="PANTHER" id="PTHR35218:SF7">
    <property type="entry name" value="ENDONUCLEASE_EXONUCLEASE_PHOSPHATASE"/>
    <property type="match status" value="1"/>
</dbReference>
<evidence type="ECO:0000259" key="1">
    <source>
        <dbReference type="Pfam" id="PF03372"/>
    </source>
</evidence>
<dbReference type="InterPro" id="IPR005135">
    <property type="entry name" value="Endo/exonuclease/phosphatase"/>
</dbReference>
<feature type="domain" description="Endonuclease/exonuclease/phosphatase" evidence="1">
    <location>
        <begin position="5"/>
        <end position="143"/>
    </location>
</feature>
<dbReference type="GO" id="GO:0003824">
    <property type="term" value="F:catalytic activity"/>
    <property type="evidence" value="ECO:0007669"/>
    <property type="project" value="InterPro"/>
</dbReference>
<organism evidence="2 3">
    <name type="scientific">Saponaria officinalis</name>
    <name type="common">Common soapwort</name>
    <name type="synonym">Lychnis saponaria</name>
    <dbReference type="NCBI Taxonomy" id="3572"/>
    <lineage>
        <taxon>Eukaryota</taxon>
        <taxon>Viridiplantae</taxon>
        <taxon>Streptophyta</taxon>
        <taxon>Embryophyta</taxon>
        <taxon>Tracheophyta</taxon>
        <taxon>Spermatophyta</taxon>
        <taxon>Magnoliopsida</taxon>
        <taxon>eudicotyledons</taxon>
        <taxon>Gunneridae</taxon>
        <taxon>Pentapetalae</taxon>
        <taxon>Caryophyllales</taxon>
        <taxon>Caryophyllaceae</taxon>
        <taxon>Caryophylleae</taxon>
        <taxon>Saponaria</taxon>
    </lineage>
</organism>
<name>A0AAW1JP83_SAPOF</name>
<evidence type="ECO:0000313" key="3">
    <source>
        <dbReference type="Proteomes" id="UP001443914"/>
    </source>
</evidence>
<comment type="caution">
    <text evidence="2">The sequence shown here is derived from an EMBL/GenBank/DDBJ whole genome shotgun (WGS) entry which is preliminary data.</text>
</comment>
<dbReference type="Proteomes" id="UP001443914">
    <property type="component" value="Unassembled WGS sequence"/>
</dbReference>
<keyword evidence="3" id="KW-1185">Reference proteome</keyword>